<reference evidence="6 7" key="1">
    <citation type="submission" date="2022-06" db="EMBL/GenBank/DDBJ databases">
        <title>Endosaccharibacter gen. nov., sp. nov., endophytic bacteria isolated from sugarcane.</title>
        <authorList>
            <person name="Pitiwittayakul N."/>
            <person name="Yukphan P."/>
            <person name="Charoenyingcharoen P."/>
            <person name="Tanasupawat S."/>
        </authorList>
    </citation>
    <scope>NUCLEOTIDE SEQUENCE [LARGE SCALE GENOMIC DNA]</scope>
    <source>
        <strain evidence="6 7">KSS8</strain>
    </source>
</reference>
<dbReference type="EMBL" id="JAMSKV010000023">
    <property type="protein sequence ID" value="MCQ8280117.1"/>
    <property type="molecule type" value="Genomic_DNA"/>
</dbReference>
<dbReference type="SMART" id="SM00346">
    <property type="entry name" value="HTH_ICLR"/>
    <property type="match status" value="1"/>
</dbReference>
<dbReference type="SUPFAM" id="SSF55781">
    <property type="entry name" value="GAF domain-like"/>
    <property type="match status" value="1"/>
</dbReference>
<dbReference type="InterPro" id="IPR014757">
    <property type="entry name" value="Tscrpt_reg_IclR_C"/>
</dbReference>
<dbReference type="InterPro" id="IPR036390">
    <property type="entry name" value="WH_DNA-bd_sf"/>
</dbReference>
<gene>
    <name evidence="6" type="ORF">NFI95_16870</name>
</gene>
<dbReference type="Pfam" id="PF09339">
    <property type="entry name" value="HTH_IclR"/>
    <property type="match status" value="1"/>
</dbReference>
<name>A0ABT1WB56_9PROT</name>
<dbReference type="InterPro" id="IPR011991">
    <property type="entry name" value="ArsR-like_HTH"/>
</dbReference>
<evidence type="ECO:0000313" key="6">
    <source>
        <dbReference type="EMBL" id="MCQ8280117.1"/>
    </source>
</evidence>
<evidence type="ECO:0000256" key="2">
    <source>
        <dbReference type="ARBA" id="ARBA00023125"/>
    </source>
</evidence>
<evidence type="ECO:0000256" key="1">
    <source>
        <dbReference type="ARBA" id="ARBA00023015"/>
    </source>
</evidence>
<keyword evidence="1" id="KW-0805">Transcription regulation</keyword>
<dbReference type="SUPFAM" id="SSF46785">
    <property type="entry name" value="Winged helix' DNA-binding domain"/>
    <property type="match status" value="1"/>
</dbReference>
<dbReference type="Proteomes" id="UP001524587">
    <property type="component" value="Unassembled WGS sequence"/>
</dbReference>
<dbReference type="Gene3D" id="3.30.450.40">
    <property type="match status" value="1"/>
</dbReference>
<evidence type="ECO:0000313" key="7">
    <source>
        <dbReference type="Proteomes" id="UP001524587"/>
    </source>
</evidence>
<accession>A0ABT1WB56</accession>
<feature type="domain" description="HTH iclR-type" evidence="4">
    <location>
        <begin position="22"/>
        <end position="82"/>
    </location>
</feature>
<keyword evidence="7" id="KW-1185">Reference proteome</keyword>
<dbReference type="RefSeq" id="WP_422865604.1">
    <property type="nucleotide sequence ID" value="NZ_JAMSKV010000023.1"/>
</dbReference>
<evidence type="ECO:0000256" key="3">
    <source>
        <dbReference type="ARBA" id="ARBA00023163"/>
    </source>
</evidence>
<dbReference type="InterPro" id="IPR050707">
    <property type="entry name" value="HTH_MetabolicPath_Reg"/>
</dbReference>
<comment type="caution">
    <text evidence="6">The sequence shown here is derived from an EMBL/GenBank/DDBJ whole genome shotgun (WGS) entry which is preliminary data.</text>
</comment>
<dbReference type="PANTHER" id="PTHR30136">
    <property type="entry name" value="HELIX-TURN-HELIX TRANSCRIPTIONAL REGULATOR, ICLR FAMILY"/>
    <property type="match status" value="1"/>
</dbReference>
<dbReference type="PROSITE" id="PS51078">
    <property type="entry name" value="ICLR_ED"/>
    <property type="match status" value="1"/>
</dbReference>
<dbReference type="InterPro" id="IPR029016">
    <property type="entry name" value="GAF-like_dom_sf"/>
</dbReference>
<sequence length="261" mass="27995">MTTAKDQDANRQLPAKLGPDFSEALSRGLQVMSVFSTSLRPMSLSDLARAVDLPRATVRRSLNTLVHLGYLEEEGRLFRPTPKVLELAHAYLVSNAVSTVLQTTCDRLVRSTGQSCSAAVLDGSDIVMIARSVPAQVIAAGAGIGFRLPAARTALGRVLLSAMPDDQLDRALRAMRLEPPIDPVGLKAILSGVRTAGFSYVDQEAEAGFSSIAVSVQRFDGMTVASLNIGGPSNRLSREVAVHEYLPLLRNASQQLCRQIV</sequence>
<dbReference type="PANTHER" id="PTHR30136:SF34">
    <property type="entry name" value="TRANSCRIPTIONAL REGULATOR"/>
    <property type="match status" value="1"/>
</dbReference>
<dbReference type="InterPro" id="IPR005471">
    <property type="entry name" value="Tscrpt_reg_IclR_N"/>
</dbReference>
<dbReference type="Gene3D" id="1.10.10.10">
    <property type="entry name" value="Winged helix-like DNA-binding domain superfamily/Winged helix DNA-binding domain"/>
    <property type="match status" value="1"/>
</dbReference>
<keyword evidence="2" id="KW-0238">DNA-binding</keyword>
<dbReference type="InterPro" id="IPR036388">
    <property type="entry name" value="WH-like_DNA-bd_sf"/>
</dbReference>
<proteinExistence type="predicted"/>
<evidence type="ECO:0000259" key="4">
    <source>
        <dbReference type="PROSITE" id="PS51077"/>
    </source>
</evidence>
<evidence type="ECO:0000259" key="5">
    <source>
        <dbReference type="PROSITE" id="PS51078"/>
    </source>
</evidence>
<dbReference type="PROSITE" id="PS51077">
    <property type="entry name" value="HTH_ICLR"/>
    <property type="match status" value="1"/>
</dbReference>
<protein>
    <submittedName>
        <fullName evidence="6">Helix-turn-helix domain-containing protein</fullName>
    </submittedName>
</protein>
<dbReference type="CDD" id="cd00090">
    <property type="entry name" value="HTH_ARSR"/>
    <property type="match status" value="1"/>
</dbReference>
<feature type="domain" description="IclR-ED" evidence="5">
    <location>
        <begin position="83"/>
        <end position="261"/>
    </location>
</feature>
<organism evidence="6 7">
    <name type="scientific">Endosaccharibacter trunci</name>
    <dbReference type="NCBI Taxonomy" id="2812733"/>
    <lineage>
        <taxon>Bacteria</taxon>
        <taxon>Pseudomonadati</taxon>
        <taxon>Pseudomonadota</taxon>
        <taxon>Alphaproteobacteria</taxon>
        <taxon>Acetobacterales</taxon>
        <taxon>Acetobacteraceae</taxon>
        <taxon>Endosaccharibacter</taxon>
    </lineage>
</organism>
<dbReference type="Pfam" id="PF01614">
    <property type="entry name" value="IclR_C"/>
    <property type="match status" value="1"/>
</dbReference>
<keyword evidence="3" id="KW-0804">Transcription</keyword>